<dbReference type="InterPro" id="IPR029063">
    <property type="entry name" value="SAM-dependent_MTases_sf"/>
</dbReference>
<dbReference type="Gene3D" id="3.40.50.150">
    <property type="entry name" value="Vaccinia Virus protein VP39"/>
    <property type="match status" value="1"/>
</dbReference>
<dbReference type="RefSeq" id="WP_200310464.1">
    <property type="nucleotide sequence ID" value="NZ_JAENIM010000021.1"/>
</dbReference>
<gene>
    <name evidence="1" type="ORF">JIN82_04590</name>
</gene>
<evidence type="ECO:0000313" key="2">
    <source>
        <dbReference type="Proteomes" id="UP000624703"/>
    </source>
</evidence>
<organism evidence="1 2">
    <name type="scientific">Persicirhabdus sediminis</name>
    <dbReference type="NCBI Taxonomy" id="454144"/>
    <lineage>
        <taxon>Bacteria</taxon>
        <taxon>Pseudomonadati</taxon>
        <taxon>Verrucomicrobiota</taxon>
        <taxon>Verrucomicrobiia</taxon>
        <taxon>Verrucomicrobiales</taxon>
        <taxon>Verrucomicrobiaceae</taxon>
        <taxon>Persicirhabdus</taxon>
    </lineage>
</organism>
<evidence type="ECO:0000313" key="1">
    <source>
        <dbReference type="EMBL" id="MBK1790433.1"/>
    </source>
</evidence>
<comment type="caution">
    <text evidence="1">The sequence shown here is derived from an EMBL/GenBank/DDBJ whole genome shotgun (WGS) entry which is preliminary data.</text>
</comment>
<dbReference type="EMBL" id="JAENIM010000021">
    <property type="protein sequence ID" value="MBK1790433.1"/>
    <property type="molecule type" value="Genomic_DNA"/>
</dbReference>
<reference evidence="1" key="1">
    <citation type="submission" date="2021-01" db="EMBL/GenBank/DDBJ databases">
        <title>Modified the classification status of verrucomicrobia.</title>
        <authorList>
            <person name="Feng X."/>
        </authorList>
    </citation>
    <scope>NUCLEOTIDE SEQUENCE</scope>
    <source>
        <strain evidence="1">_KCTC 22039</strain>
    </source>
</reference>
<accession>A0A8J7MC92</accession>
<dbReference type="AlphaFoldDB" id="A0A8J7MC92"/>
<keyword evidence="2" id="KW-1185">Reference proteome</keyword>
<protein>
    <recommendedName>
        <fullName evidence="3">Spermine/spermidine synthase</fullName>
    </recommendedName>
</protein>
<sequence>MKPYNKIAETQTPEGNPLELIEHDGTYMICSNGEQLMTSYSHGSEEELARLGCAPFRPATQPVVLIGGLGMGYTLSAAKESLPQKKATFIVSEFTEAIVEWNKTHLAPLHDGKLLDDERVVIKLGPVQKVMRQASDKFNVILMDVDNGPGAFHGKKNDSIYTLNGLRDAWNALKQGGVYAVWSARPDKEFTKRLEKVGFNVNCVSVDAAHKGNKRRQHTIWLATKGSYVSQNKPQQRRRR</sequence>
<dbReference type="Proteomes" id="UP000624703">
    <property type="component" value="Unassembled WGS sequence"/>
</dbReference>
<name>A0A8J7MC92_9BACT</name>
<dbReference type="SUPFAM" id="SSF53335">
    <property type="entry name" value="S-adenosyl-L-methionine-dependent methyltransferases"/>
    <property type="match status" value="1"/>
</dbReference>
<proteinExistence type="predicted"/>
<evidence type="ECO:0008006" key="3">
    <source>
        <dbReference type="Google" id="ProtNLM"/>
    </source>
</evidence>